<dbReference type="RefSeq" id="WP_278338907.1">
    <property type="nucleotide sequence ID" value="NZ_CAJJWD010000006.1"/>
</dbReference>
<keyword evidence="6 12" id="KW-0472">Membrane</keyword>
<evidence type="ECO:0000256" key="10">
    <source>
        <dbReference type="ARBA" id="ARBA00042775"/>
    </source>
</evidence>
<dbReference type="Pfam" id="PF13623">
    <property type="entry name" value="SurA_N_2"/>
    <property type="match status" value="1"/>
</dbReference>
<dbReference type="InterPro" id="IPR000297">
    <property type="entry name" value="PPIase_PpiC"/>
</dbReference>
<gene>
    <name evidence="14" type="ORF">BHV66_01050</name>
</gene>
<keyword evidence="11 14" id="KW-0413">Isomerase</keyword>
<feature type="domain" description="PpiC" evidence="13">
    <location>
        <begin position="333"/>
        <end position="408"/>
    </location>
</feature>
<dbReference type="PROSITE" id="PS50198">
    <property type="entry name" value="PPIC_PPIASE_2"/>
    <property type="match status" value="1"/>
</dbReference>
<dbReference type="SUPFAM" id="SSF109998">
    <property type="entry name" value="Triger factor/SurA peptide-binding domain-like"/>
    <property type="match status" value="1"/>
</dbReference>
<dbReference type="SUPFAM" id="SSF54534">
    <property type="entry name" value="FKBP-like"/>
    <property type="match status" value="1"/>
</dbReference>
<dbReference type="Pfam" id="PF13616">
    <property type="entry name" value="Rotamase_3"/>
    <property type="match status" value="1"/>
</dbReference>
<keyword evidence="7" id="KW-0143">Chaperone</keyword>
<evidence type="ECO:0000256" key="12">
    <source>
        <dbReference type="SAM" id="Phobius"/>
    </source>
</evidence>
<dbReference type="PANTHER" id="PTHR47529:SF1">
    <property type="entry name" value="PERIPLASMIC CHAPERONE PPID"/>
    <property type="match status" value="1"/>
</dbReference>
<dbReference type="PANTHER" id="PTHR47529">
    <property type="entry name" value="PEPTIDYL-PROLYL CIS-TRANS ISOMERASE D"/>
    <property type="match status" value="1"/>
</dbReference>
<dbReference type="InterPro" id="IPR046357">
    <property type="entry name" value="PPIase_dom_sf"/>
</dbReference>
<dbReference type="InterPro" id="IPR027304">
    <property type="entry name" value="Trigger_fact/SurA_dom_sf"/>
</dbReference>
<evidence type="ECO:0000256" key="1">
    <source>
        <dbReference type="ARBA" id="ARBA00004382"/>
    </source>
</evidence>
<protein>
    <recommendedName>
        <fullName evidence="9">Periplasmic chaperone PpiD</fullName>
    </recommendedName>
    <alternativeName>
        <fullName evidence="10">Periplasmic folding chaperone</fullName>
    </alternativeName>
</protein>
<evidence type="ECO:0000256" key="3">
    <source>
        <dbReference type="ARBA" id="ARBA00022519"/>
    </source>
</evidence>
<evidence type="ECO:0000256" key="4">
    <source>
        <dbReference type="ARBA" id="ARBA00022692"/>
    </source>
</evidence>
<keyword evidence="11" id="KW-0697">Rotamase</keyword>
<keyword evidence="2" id="KW-1003">Cell membrane</keyword>
<dbReference type="AlphaFoldDB" id="A0A1Q6FCT7"/>
<keyword evidence="3" id="KW-0997">Cell inner membrane</keyword>
<evidence type="ECO:0000256" key="7">
    <source>
        <dbReference type="ARBA" id="ARBA00023186"/>
    </source>
</evidence>
<dbReference type="STRING" id="28117.BHV66_01050"/>
<evidence type="ECO:0000313" key="15">
    <source>
        <dbReference type="Proteomes" id="UP000187417"/>
    </source>
</evidence>
<evidence type="ECO:0000256" key="5">
    <source>
        <dbReference type="ARBA" id="ARBA00022989"/>
    </source>
</evidence>
<keyword evidence="5 12" id="KW-1133">Transmembrane helix</keyword>
<organism evidence="14 15">
    <name type="scientific">Alistipes putredinis</name>
    <dbReference type="NCBI Taxonomy" id="28117"/>
    <lineage>
        <taxon>Bacteria</taxon>
        <taxon>Pseudomonadati</taxon>
        <taxon>Bacteroidota</taxon>
        <taxon>Bacteroidia</taxon>
        <taxon>Bacteroidales</taxon>
        <taxon>Rikenellaceae</taxon>
        <taxon>Alistipes</taxon>
    </lineage>
</organism>
<name>A0A1Q6FCT7_9BACT</name>
<dbReference type="EMBL" id="MNQH01000001">
    <property type="protein sequence ID" value="OKY96681.1"/>
    <property type="molecule type" value="Genomic_DNA"/>
</dbReference>
<comment type="similarity">
    <text evidence="8">Belongs to the PpiD chaperone family.</text>
</comment>
<dbReference type="InterPro" id="IPR052029">
    <property type="entry name" value="PpiD_chaperone"/>
</dbReference>
<comment type="subcellular location">
    <subcellularLocation>
        <location evidence="1">Cell inner membrane</location>
        <topology evidence="1">Single-pass type II membrane protein</topology>
        <orientation evidence="1">Periplasmic side</orientation>
    </subcellularLocation>
</comment>
<reference evidence="14 15" key="1">
    <citation type="journal article" date="2016" name="Nat. Biotechnol.">
        <title>Measurement of bacterial replication rates in microbial communities.</title>
        <authorList>
            <person name="Brown C.T."/>
            <person name="Olm M.R."/>
            <person name="Thomas B.C."/>
            <person name="Banfield J.F."/>
        </authorList>
    </citation>
    <scope>NUCLEOTIDE SEQUENCE [LARGE SCALE GENOMIC DNA]</scope>
    <source>
        <strain evidence="14">CAG:67_53_122</strain>
    </source>
</reference>
<evidence type="ECO:0000256" key="2">
    <source>
        <dbReference type="ARBA" id="ARBA00022475"/>
    </source>
</evidence>
<evidence type="ECO:0000256" key="8">
    <source>
        <dbReference type="ARBA" id="ARBA00038408"/>
    </source>
</evidence>
<keyword evidence="4 12" id="KW-0812">Transmembrane</keyword>
<dbReference type="GO" id="GO:0005886">
    <property type="term" value="C:plasma membrane"/>
    <property type="evidence" value="ECO:0007669"/>
    <property type="project" value="UniProtKB-SubCell"/>
</dbReference>
<comment type="caution">
    <text evidence="14">The sequence shown here is derived from an EMBL/GenBank/DDBJ whole genome shotgun (WGS) entry which is preliminary data.</text>
</comment>
<dbReference type="Gene3D" id="3.10.50.40">
    <property type="match status" value="1"/>
</dbReference>
<dbReference type="GO" id="GO:0003755">
    <property type="term" value="F:peptidyl-prolyl cis-trans isomerase activity"/>
    <property type="evidence" value="ECO:0007669"/>
    <property type="project" value="UniProtKB-KW"/>
</dbReference>
<evidence type="ECO:0000256" key="11">
    <source>
        <dbReference type="PROSITE-ProRule" id="PRU00278"/>
    </source>
</evidence>
<evidence type="ECO:0000259" key="13">
    <source>
        <dbReference type="PROSITE" id="PS50198"/>
    </source>
</evidence>
<proteinExistence type="inferred from homology"/>
<evidence type="ECO:0000256" key="9">
    <source>
        <dbReference type="ARBA" id="ARBA00040743"/>
    </source>
</evidence>
<feature type="transmembrane region" description="Helical" evidence="12">
    <location>
        <begin position="12"/>
        <end position="30"/>
    </location>
</feature>
<accession>A0A1Q6FCT7</accession>
<sequence>MASLNTLRTRFGVVLSIIIAFALLAFILSLKTDMGLSGNDPKVGVIDGSKIKYSEYIEVYNNLKDQSNISESNEEQMDQLAEMAWQTLIANHVYLPGFEKMGISVTDAEREGLISGEYYSGTMAAAFTDPRTGQYSVEGVSDFIAQATGNPQMQYMWGALVGQAMREREINKYNGLVKGGVYVNRLEAEEGVDAQNKTFSGSWVGKRYHDMPDSLFSVSDSEIKAYYNSHKARYEQKPSRTLSYVVFEVAPSAEDMATLEKTVREVGDEFAASDDPKAFAKNNRFGKITDNYRSVAQLLDDEAEALANGKQYGPVLKNDTWTMTRVVETLNAPDSVGVRHIVLTYDQRDLADSLMTALRQGADFAQAARTHSLYMQDAGNGGDAGVMPFSAFPDELSGLLSTAKQGDILRVEVGDVIQILQVYRLDKPSKHMRLATITYPVEASSATRRNVHSQASLFSVEGKGSVDAFNEAANKGNLTPREAKLTQGDRLLQGLADSRELVRWAYDAKVGAISEIFPVGDDYVVAVVTEIDNEDYTPIEKVANNIRQTLITDKKFEKIVSEMKGSTIEEVAQNLGTEVVPFEDVRYGSFFIRNMGVEPRVIGAITATEQTNTLSEPVKGNVGAYVFVVTDIQEAETPQSIEAEKVRAEASSQGMIQRRLFDFLEQMSNVEDLRGKYF</sequence>
<evidence type="ECO:0000256" key="6">
    <source>
        <dbReference type="ARBA" id="ARBA00023136"/>
    </source>
</evidence>
<dbReference type="Proteomes" id="UP000187417">
    <property type="component" value="Unassembled WGS sequence"/>
</dbReference>
<evidence type="ECO:0000313" key="14">
    <source>
        <dbReference type="EMBL" id="OKY96681.1"/>
    </source>
</evidence>